<gene>
    <name evidence="2" type="ORF">A2W52_01005</name>
</gene>
<reference evidence="2 3" key="1">
    <citation type="journal article" date="2016" name="Nat. Commun.">
        <title>Thousands of microbial genomes shed light on interconnected biogeochemical processes in an aquifer system.</title>
        <authorList>
            <person name="Anantharaman K."/>
            <person name="Brown C.T."/>
            <person name="Hug L.A."/>
            <person name="Sharon I."/>
            <person name="Castelle C.J."/>
            <person name="Probst A.J."/>
            <person name="Thomas B.C."/>
            <person name="Singh A."/>
            <person name="Wilkins M.J."/>
            <person name="Karaoz U."/>
            <person name="Brodie E.L."/>
            <person name="Williams K.H."/>
            <person name="Hubbard S.S."/>
            <person name="Banfield J.F."/>
        </authorList>
    </citation>
    <scope>NUCLEOTIDE SEQUENCE [LARGE SCALE GENOMIC DNA]</scope>
</reference>
<dbReference type="Gene3D" id="3.30.360.10">
    <property type="entry name" value="Dihydrodipicolinate Reductase, domain 2"/>
    <property type="match status" value="1"/>
</dbReference>
<dbReference type="PANTHER" id="PTHR43377">
    <property type="entry name" value="BILIVERDIN REDUCTASE A"/>
    <property type="match status" value="1"/>
</dbReference>
<accession>A0A1G2MD53</accession>
<evidence type="ECO:0000313" key="2">
    <source>
        <dbReference type="EMBL" id="OHA20962.1"/>
    </source>
</evidence>
<evidence type="ECO:0000313" key="3">
    <source>
        <dbReference type="Proteomes" id="UP000176493"/>
    </source>
</evidence>
<dbReference type="InterPro" id="IPR036291">
    <property type="entry name" value="NAD(P)-bd_dom_sf"/>
</dbReference>
<dbReference type="EMBL" id="MHRJ01000055">
    <property type="protein sequence ID" value="OHA20962.1"/>
    <property type="molecule type" value="Genomic_DNA"/>
</dbReference>
<dbReference type="InterPro" id="IPR051450">
    <property type="entry name" value="Gfo/Idh/MocA_Oxidoreductases"/>
</dbReference>
<proteinExistence type="predicted"/>
<organism evidence="2 3">
    <name type="scientific">Candidatus Taylorbacteria bacterium RIFCSPHIGHO2_02_49_25</name>
    <dbReference type="NCBI Taxonomy" id="1802305"/>
    <lineage>
        <taxon>Bacteria</taxon>
        <taxon>Candidatus Tayloriibacteriota</taxon>
    </lineage>
</organism>
<dbReference type="Proteomes" id="UP000176493">
    <property type="component" value="Unassembled WGS sequence"/>
</dbReference>
<protein>
    <recommendedName>
        <fullName evidence="1">Gfo/Idh/MocA-like oxidoreductase N-terminal domain-containing protein</fullName>
    </recommendedName>
</protein>
<dbReference type="PANTHER" id="PTHR43377:SF1">
    <property type="entry name" value="BILIVERDIN REDUCTASE A"/>
    <property type="match status" value="1"/>
</dbReference>
<dbReference type="Pfam" id="PF01408">
    <property type="entry name" value="GFO_IDH_MocA"/>
    <property type="match status" value="1"/>
</dbReference>
<evidence type="ECO:0000259" key="1">
    <source>
        <dbReference type="Pfam" id="PF01408"/>
    </source>
</evidence>
<dbReference type="SUPFAM" id="SSF51735">
    <property type="entry name" value="NAD(P)-binding Rossmann-fold domains"/>
    <property type="match status" value="1"/>
</dbReference>
<dbReference type="GO" id="GO:0000166">
    <property type="term" value="F:nucleotide binding"/>
    <property type="evidence" value="ECO:0007669"/>
    <property type="project" value="InterPro"/>
</dbReference>
<dbReference type="InterPro" id="IPR000683">
    <property type="entry name" value="Gfo/Idh/MocA-like_OxRdtase_N"/>
</dbReference>
<name>A0A1G2MD53_9BACT</name>
<comment type="caution">
    <text evidence="2">The sequence shown here is derived from an EMBL/GenBank/DDBJ whole genome shotgun (WGS) entry which is preliminary data.</text>
</comment>
<feature type="domain" description="Gfo/Idh/MocA-like oxidoreductase N-terminal" evidence="1">
    <location>
        <begin position="8"/>
        <end position="136"/>
    </location>
</feature>
<sequence>MPSKGNYKAVIIGAGRIASQFDSLESGEVLTHAHAFRKHPRVDLMGILDSNKNAARRAAKKWNCQTYDDLDTMMRKVQPDIVNVCTPDSSHFGVLLKIAHYKKTRIVICEKPITTNLADTKKIVRLYDTIGIPILVNYSRRFDAVVQKLRQSIRENKYGGIVCASGIYTKGIVHNGAHMIDLCRYLFGEVTSVVTTFSVPDFSHYDKSVSGCLEFKLCKQFHLMSGDERRYSIFEIDILFEKRRVRFIDFGFCVSIQKVTSDPRYAGYQCLGKPVIKSTSLDRAMVVLVDNAVLHLRRQSPLLCGIDDSLETQKICELLLHGKKFKKYDV</sequence>
<dbReference type="AlphaFoldDB" id="A0A1G2MD53"/>
<dbReference type="Gene3D" id="3.40.50.720">
    <property type="entry name" value="NAD(P)-binding Rossmann-like Domain"/>
    <property type="match status" value="1"/>
</dbReference>